<dbReference type="Proteomes" id="UP000319894">
    <property type="component" value="Unassembled WGS sequence"/>
</dbReference>
<comment type="caution">
    <text evidence="1">The sequence shown here is derived from an EMBL/GenBank/DDBJ whole genome shotgun (WGS) entry which is preliminary data.</text>
</comment>
<dbReference type="AlphaFoldDB" id="A0A554N913"/>
<gene>
    <name evidence="1" type="ORF">DP107_09415</name>
</gene>
<keyword evidence="2" id="KW-1185">Reference proteome</keyword>
<dbReference type="InParanoid" id="A0A554N913"/>
<dbReference type="InterPro" id="IPR036694">
    <property type="entry name" value="Dodecin-like_sf"/>
</dbReference>
<sequence length="66" mass="7470">MSVYKKIVLIGTSEENFEAAVDNALDRADYTIENIHWAEVQDMGVEMASVSGREYQVEVEVAFELE</sequence>
<dbReference type="OrthoDB" id="187186at2157"/>
<dbReference type="EMBL" id="QMDX01000005">
    <property type="protein sequence ID" value="TSD13861.1"/>
    <property type="molecule type" value="Genomic_DNA"/>
</dbReference>
<dbReference type="InterPro" id="IPR025543">
    <property type="entry name" value="Dodecin-like"/>
</dbReference>
<evidence type="ECO:0000313" key="1">
    <source>
        <dbReference type="EMBL" id="TSD13861.1"/>
    </source>
</evidence>
<dbReference type="RefSeq" id="WP_144261910.1">
    <property type="nucleotide sequence ID" value="NZ_QMDX01000005.1"/>
</dbReference>
<organism evidence="1 2">
    <name type="scientific">Haloglomus irregulare</name>
    <dbReference type="NCBI Taxonomy" id="2234134"/>
    <lineage>
        <taxon>Archaea</taxon>
        <taxon>Methanobacteriati</taxon>
        <taxon>Methanobacteriota</taxon>
        <taxon>Stenosarchaea group</taxon>
        <taxon>Halobacteria</taxon>
        <taxon>Halobacteriales</taxon>
        <taxon>Natronomonadaceae</taxon>
        <taxon>Haloglomus</taxon>
    </lineage>
</organism>
<accession>A0A554N913</accession>
<evidence type="ECO:0000313" key="2">
    <source>
        <dbReference type="Proteomes" id="UP000319894"/>
    </source>
</evidence>
<dbReference type="Pfam" id="PF07311">
    <property type="entry name" value="Dodecin"/>
    <property type="match status" value="1"/>
</dbReference>
<dbReference type="Gene3D" id="3.30.1660.10">
    <property type="entry name" value="Flavin-binding protein dodecin"/>
    <property type="match status" value="1"/>
</dbReference>
<proteinExistence type="predicted"/>
<reference evidence="1 2" key="1">
    <citation type="submission" date="2018-06" db="EMBL/GenBank/DDBJ databases">
        <title>Natronomonas sp. F16-60 a new haloarchaeon isolated from a solar saltern of Isla Cristina, Huelva, Spain.</title>
        <authorList>
            <person name="Duran-Viseras A."/>
            <person name="Sanchez-Porro C."/>
            <person name="Ventosa A."/>
        </authorList>
    </citation>
    <scope>NUCLEOTIDE SEQUENCE [LARGE SCALE GENOMIC DNA]</scope>
    <source>
        <strain evidence="1 2">F16-60</strain>
    </source>
</reference>
<dbReference type="NCBIfam" id="NF041389">
    <property type="entry name" value="dodecin_Halo"/>
    <property type="match status" value="1"/>
</dbReference>
<protein>
    <submittedName>
        <fullName evidence="1">Dodecin domain-containing protein</fullName>
    </submittedName>
</protein>
<dbReference type="PANTHER" id="PTHR39324:SF1">
    <property type="entry name" value="CALCIUM DODECIN"/>
    <property type="match status" value="1"/>
</dbReference>
<dbReference type="PANTHER" id="PTHR39324">
    <property type="entry name" value="CALCIUM DODECIN"/>
    <property type="match status" value="1"/>
</dbReference>
<dbReference type="InterPro" id="IPR009923">
    <property type="entry name" value="Dodecin"/>
</dbReference>
<dbReference type="SUPFAM" id="SSF89807">
    <property type="entry name" value="Dodecin-like"/>
    <property type="match status" value="1"/>
</dbReference>
<name>A0A554N913_9EURY</name>